<evidence type="ECO:0000256" key="5">
    <source>
        <dbReference type="ARBA" id="ARBA00023136"/>
    </source>
</evidence>
<evidence type="ECO:0000256" key="2">
    <source>
        <dbReference type="ARBA" id="ARBA00022475"/>
    </source>
</evidence>
<dbReference type="PANTHER" id="PTHR35007:SF2">
    <property type="entry name" value="PILUS ASSEMBLE PROTEIN"/>
    <property type="match status" value="1"/>
</dbReference>
<feature type="domain" description="Type II secretion system protein GspF" evidence="7">
    <location>
        <begin position="94"/>
        <end position="216"/>
    </location>
</feature>
<keyword evidence="5 6" id="KW-0472">Membrane</keyword>
<sequence>MFPFLKTELQQAEMDFSRETYGAIIALMFVLYFAFGTLIAAVFVSRLAPEQMLTMPPLLGFLFGSLVAVQLLFYPKIILKKKVRSIERNLVFALRTILVEIKSGVTLFDAINIVAEGDNGQVSVEFKKAVEKIETGKFQEIALEEMGENNPSIYFRRTIWQLVNGLKAGSDVSQIMQSLVDDLSKEKSNQVRKYGNSLKLLSLLYMMLGAIIPSLGLTFLIILSVFPQIEIGEEVFWGMLVFIAIGQFMFLGIIKSSRPTLLGD</sequence>
<keyword evidence="4 6" id="KW-1133">Transmembrane helix</keyword>
<accession>A0A2D6LPZ0</accession>
<dbReference type="Proteomes" id="UP000226712">
    <property type="component" value="Unassembled WGS sequence"/>
</dbReference>
<evidence type="ECO:0000256" key="6">
    <source>
        <dbReference type="SAM" id="Phobius"/>
    </source>
</evidence>
<feature type="transmembrane region" description="Helical" evidence="6">
    <location>
        <begin position="200"/>
        <end position="223"/>
    </location>
</feature>
<dbReference type="EMBL" id="NZBD01000015">
    <property type="protein sequence ID" value="MAG18250.1"/>
    <property type="molecule type" value="Genomic_DNA"/>
</dbReference>
<dbReference type="Pfam" id="PF00482">
    <property type="entry name" value="T2SSF"/>
    <property type="match status" value="1"/>
</dbReference>
<feature type="transmembrane region" description="Helical" evidence="6">
    <location>
        <begin position="235"/>
        <end position="254"/>
    </location>
</feature>
<feature type="transmembrane region" description="Helical" evidence="6">
    <location>
        <begin position="21"/>
        <end position="43"/>
    </location>
</feature>
<comment type="caution">
    <text evidence="8">The sequence shown here is derived from an EMBL/GenBank/DDBJ whole genome shotgun (WGS) entry which is preliminary data.</text>
</comment>
<evidence type="ECO:0000259" key="7">
    <source>
        <dbReference type="Pfam" id="PF00482"/>
    </source>
</evidence>
<keyword evidence="2" id="KW-1003">Cell membrane</keyword>
<reference evidence="9" key="1">
    <citation type="submission" date="2017-09" db="EMBL/GenBank/DDBJ databases">
        <title>The Reconstruction of 2,631 Draft Metagenome-Assembled Genomes from the Global Oceans.</title>
        <authorList>
            <person name="Tully B.J."/>
            <person name="Graham E.D."/>
            <person name="Heidelberg J.F."/>
        </authorList>
    </citation>
    <scope>NUCLEOTIDE SEQUENCE [LARGE SCALE GENOMIC DNA]</scope>
</reference>
<dbReference type="InterPro" id="IPR018076">
    <property type="entry name" value="T2SS_GspF_dom"/>
</dbReference>
<protein>
    <recommendedName>
        <fullName evidence="7">Type II secretion system protein GspF domain-containing protein</fullName>
    </recommendedName>
</protein>
<dbReference type="AlphaFoldDB" id="A0A2D6LPZ0"/>
<evidence type="ECO:0000256" key="4">
    <source>
        <dbReference type="ARBA" id="ARBA00022989"/>
    </source>
</evidence>
<evidence type="ECO:0000256" key="3">
    <source>
        <dbReference type="ARBA" id="ARBA00022692"/>
    </source>
</evidence>
<dbReference type="PANTHER" id="PTHR35007">
    <property type="entry name" value="INTEGRAL MEMBRANE PROTEIN-RELATED"/>
    <property type="match status" value="1"/>
</dbReference>
<comment type="subcellular location">
    <subcellularLocation>
        <location evidence="1">Cell membrane</location>
        <topology evidence="1">Multi-pass membrane protein</topology>
    </subcellularLocation>
</comment>
<proteinExistence type="predicted"/>
<name>A0A2D6LPZ0_9ARCH</name>
<feature type="transmembrane region" description="Helical" evidence="6">
    <location>
        <begin position="55"/>
        <end position="74"/>
    </location>
</feature>
<evidence type="ECO:0000313" key="8">
    <source>
        <dbReference type="EMBL" id="MAG18250.1"/>
    </source>
</evidence>
<keyword evidence="3 6" id="KW-0812">Transmembrane</keyword>
<evidence type="ECO:0000313" key="9">
    <source>
        <dbReference type="Proteomes" id="UP000226712"/>
    </source>
</evidence>
<gene>
    <name evidence="8" type="ORF">CL944_02130</name>
</gene>
<evidence type="ECO:0000256" key="1">
    <source>
        <dbReference type="ARBA" id="ARBA00004651"/>
    </source>
</evidence>
<dbReference type="GO" id="GO:0005886">
    <property type="term" value="C:plasma membrane"/>
    <property type="evidence" value="ECO:0007669"/>
    <property type="project" value="UniProtKB-SubCell"/>
</dbReference>
<organism evidence="8 9">
    <name type="scientific">Candidatus Iainarchaeum sp</name>
    <dbReference type="NCBI Taxonomy" id="3101447"/>
    <lineage>
        <taxon>Archaea</taxon>
        <taxon>Candidatus Iainarchaeota</taxon>
        <taxon>Candidatus Iainarchaeia</taxon>
        <taxon>Candidatus Iainarchaeales</taxon>
        <taxon>Candidatus Iainarchaeaceae</taxon>
        <taxon>Candidatus Iainarchaeum</taxon>
    </lineage>
</organism>